<keyword evidence="2" id="KW-1133">Transmembrane helix</keyword>
<dbReference type="InterPro" id="IPR044243">
    <property type="entry name" value="FLU"/>
</dbReference>
<feature type="transmembrane region" description="Helical" evidence="2">
    <location>
        <begin position="48"/>
        <end position="68"/>
    </location>
</feature>
<evidence type="ECO:0000313" key="3">
    <source>
        <dbReference type="EMBL" id="KAK3274511.1"/>
    </source>
</evidence>
<feature type="region of interest" description="Disordered" evidence="1">
    <location>
        <begin position="91"/>
        <end position="119"/>
    </location>
</feature>
<dbReference type="EMBL" id="LGRX02007684">
    <property type="protein sequence ID" value="KAK3274511.1"/>
    <property type="molecule type" value="Genomic_DNA"/>
</dbReference>
<comment type="caution">
    <text evidence="3">The sequence shown here is derived from an EMBL/GenBank/DDBJ whole genome shotgun (WGS) entry which is preliminary data.</text>
</comment>
<evidence type="ECO:0000256" key="2">
    <source>
        <dbReference type="SAM" id="Phobius"/>
    </source>
</evidence>
<protein>
    <submittedName>
        <fullName evidence="3">Uncharacterized protein</fullName>
    </submittedName>
</protein>
<sequence length="167" mass="18485">MPARRLNSVSCIARRSVDVDKLVPSFQVTTPPSPPQHVSSVMSFCRTYWPAFAVLQVVALIGASYNGYISRKRREELQVLYAQMRIMNEKLRQENDKDDEDSASPQVSEKLSSGMSSLQSGEAAAAVESFTAAAELASKVEDLTSQRRAWRGVATAQQQQVRKHNAP</sequence>
<feature type="compositionally biased region" description="Polar residues" evidence="1">
    <location>
        <begin position="103"/>
        <end position="119"/>
    </location>
</feature>
<reference evidence="3 4" key="1">
    <citation type="journal article" date="2015" name="Genome Biol. Evol.">
        <title>Comparative Genomics of a Bacterivorous Green Alga Reveals Evolutionary Causalities and Consequences of Phago-Mixotrophic Mode of Nutrition.</title>
        <authorList>
            <person name="Burns J.A."/>
            <person name="Paasch A."/>
            <person name="Narechania A."/>
            <person name="Kim E."/>
        </authorList>
    </citation>
    <scope>NUCLEOTIDE SEQUENCE [LARGE SCALE GENOMIC DNA]</scope>
    <source>
        <strain evidence="3 4">PLY_AMNH</strain>
    </source>
</reference>
<dbReference type="GO" id="GO:0015995">
    <property type="term" value="P:chlorophyll biosynthetic process"/>
    <property type="evidence" value="ECO:0007669"/>
    <property type="project" value="InterPro"/>
</dbReference>
<dbReference type="AlphaFoldDB" id="A0AAE0GAE1"/>
<evidence type="ECO:0000313" key="4">
    <source>
        <dbReference type="Proteomes" id="UP001190700"/>
    </source>
</evidence>
<organism evidence="3 4">
    <name type="scientific">Cymbomonas tetramitiformis</name>
    <dbReference type="NCBI Taxonomy" id="36881"/>
    <lineage>
        <taxon>Eukaryota</taxon>
        <taxon>Viridiplantae</taxon>
        <taxon>Chlorophyta</taxon>
        <taxon>Pyramimonadophyceae</taxon>
        <taxon>Pyramimonadales</taxon>
        <taxon>Pyramimonadaceae</taxon>
        <taxon>Cymbomonas</taxon>
    </lineage>
</organism>
<proteinExistence type="predicted"/>
<keyword evidence="2" id="KW-0472">Membrane</keyword>
<keyword evidence="2" id="KW-0812">Transmembrane</keyword>
<name>A0AAE0GAE1_9CHLO</name>
<dbReference type="PANTHER" id="PTHR47310:SF2">
    <property type="entry name" value="PROTEIN FLUORESCENT IN BLUE LIGHT, CHLOROPLASTIC"/>
    <property type="match status" value="1"/>
</dbReference>
<dbReference type="PANTHER" id="PTHR47310">
    <property type="entry name" value="PROTEIN FLUORESCENT IN BLUE LIGHT, CHLOROPLASTIC"/>
    <property type="match status" value="1"/>
</dbReference>
<accession>A0AAE0GAE1</accession>
<gene>
    <name evidence="3" type="ORF">CYMTET_17307</name>
</gene>
<keyword evidence="4" id="KW-1185">Reference proteome</keyword>
<dbReference type="Proteomes" id="UP001190700">
    <property type="component" value="Unassembled WGS sequence"/>
</dbReference>
<evidence type="ECO:0000256" key="1">
    <source>
        <dbReference type="SAM" id="MobiDB-lite"/>
    </source>
</evidence>